<name>A0A8T4HC53_9SPHI</name>
<sequence>MNQENLFKLHQFLESRKSKLESVAKFFEDFDQFAFLYLKDAVQSIDNELQLKTSDSLRFFSENPYEKNGTHFFVMVQLFKRTPQRNGFYLDQSNLYPSIQFQGDEFSGTVKVTIKQGAKIFSTTSYPVAELCTEGKNFELLLGFLETIYTT</sequence>
<comment type="caution">
    <text evidence="1">The sequence shown here is derived from an EMBL/GenBank/DDBJ whole genome shotgun (WGS) entry which is preliminary data.</text>
</comment>
<protein>
    <submittedName>
        <fullName evidence="1">Uncharacterized protein</fullName>
    </submittedName>
</protein>
<dbReference type="Proteomes" id="UP000679691">
    <property type="component" value="Unassembled WGS sequence"/>
</dbReference>
<accession>A0A8T4HC53</accession>
<keyword evidence="2" id="KW-1185">Reference proteome</keyword>
<gene>
    <name evidence="1" type="ORF">J5U18_09095</name>
</gene>
<evidence type="ECO:0000313" key="1">
    <source>
        <dbReference type="EMBL" id="MBP3943716.1"/>
    </source>
</evidence>
<organism evidence="1 2">
    <name type="scientific">Rhinopithecimicrobium faecis</name>
    <dbReference type="NCBI Taxonomy" id="2820698"/>
    <lineage>
        <taxon>Bacteria</taxon>
        <taxon>Pseudomonadati</taxon>
        <taxon>Bacteroidota</taxon>
        <taxon>Sphingobacteriia</taxon>
        <taxon>Sphingobacteriales</taxon>
        <taxon>Sphingobacteriaceae</taxon>
        <taxon>Rhinopithecimicrobium</taxon>
    </lineage>
</organism>
<dbReference type="RefSeq" id="WP_353547217.1">
    <property type="nucleotide sequence ID" value="NZ_JAGKSB010000009.1"/>
</dbReference>
<proteinExistence type="predicted"/>
<evidence type="ECO:0000313" key="2">
    <source>
        <dbReference type="Proteomes" id="UP000679691"/>
    </source>
</evidence>
<dbReference type="AlphaFoldDB" id="A0A8T4HC53"/>
<dbReference type="EMBL" id="JAGKSB010000009">
    <property type="protein sequence ID" value="MBP3943716.1"/>
    <property type="molecule type" value="Genomic_DNA"/>
</dbReference>
<reference evidence="1" key="1">
    <citation type="submission" date="2021-03" db="EMBL/GenBank/DDBJ databases">
        <authorList>
            <person name="Lu T."/>
            <person name="Wang Q."/>
            <person name="Han X."/>
        </authorList>
    </citation>
    <scope>NUCLEOTIDE SEQUENCE</scope>
    <source>
        <strain evidence="1">WQ 2009</strain>
    </source>
</reference>